<dbReference type="Proteomes" id="UP000054477">
    <property type="component" value="Unassembled WGS sequence"/>
</dbReference>
<dbReference type="OrthoDB" id="2995174at2759"/>
<reference evidence="2 3" key="1">
    <citation type="submission" date="2014-04" db="EMBL/GenBank/DDBJ databases">
        <authorList>
            <consortium name="DOE Joint Genome Institute"/>
            <person name="Kuo A."/>
            <person name="Kohler A."/>
            <person name="Nagy L.G."/>
            <person name="Floudas D."/>
            <person name="Copeland A."/>
            <person name="Barry K.W."/>
            <person name="Cichocki N."/>
            <person name="Veneault-Fourrey C."/>
            <person name="LaButti K."/>
            <person name="Lindquist E.A."/>
            <person name="Lipzen A."/>
            <person name="Lundell T."/>
            <person name="Morin E."/>
            <person name="Murat C."/>
            <person name="Sun H."/>
            <person name="Tunlid A."/>
            <person name="Henrissat B."/>
            <person name="Grigoriev I.V."/>
            <person name="Hibbett D.S."/>
            <person name="Martin F."/>
            <person name="Nordberg H.P."/>
            <person name="Cantor M.N."/>
            <person name="Hua S.X."/>
        </authorList>
    </citation>
    <scope>NUCLEOTIDE SEQUENCE [LARGE SCALE GENOMIC DNA]</scope>
    <source>
        <strain evidence="2 3">LaAM-08-1</strain>
    </source>
</reference>
<name>A0A0C9X685_9AGAR</name>
<feature type="region of interest" description="Disordered" evidence="1">
    <location>
        <begin position="140"/>
        <end position="159"/>
    </location>
</feature>
<dbReference type="EMBL" id="KN838860">
    <property type="protein sequence ID" value="KIJ93171.1"/>
    <property type="molecule type" value="Genomic_DNA"/>
</dbReference>
<proteinExistence type="predicted"/>
<reference evidence="3" key="2">
    <citation type="submission" date="2015-01" db="EMBL/GenBank/DDBJ databases">
        <title>Evolutionary Origins and Diversification of the Mycorrhizal Mutualists.</title>
        <authorList>
            <consortium name="DOE Joint Genome Institute"/>
            <consortium name="Mycorrhizal Genomics Consortium"/>
            <person name="Kohler A."/>
            <person name="Kuo A."/>
            <person name="Nagy L.G."/>
            <person name="Floudas D."/>
            <person name="Copeland A."/>
            <person name="Barry K.W."/>
            <person name="Cichocki N."/>
            <person name="Veneault-Fourrey C."/>
            <person name="LaButti K."/>
            <person name="Lindquist E.A."/>
            <person name="Lipzen A."/>
            <person name="Lundell T."/>
            <person name="Morin E."/>
            <person name="Murat C."/>
            <person name="Riley R."/>
            <person name="Ohm R."/>
            <person name="Sun H."/>
            <person name="Tunlid A."/>
            <person name="Henrissat B."/>
            <person name="Grigoriev I.V."/>
            <person name="Hibbett D.S."/>
            <person name="Martin F."/>
        </authorList>
    </citation>
    <scope>NUCLEOTIDE SEQUENCE [LARGE SCALE GENOMIC DNA]</scope>
    <source>
        <strain evidence="3">LaAM-08-1</strain>
    </source>
</reference>
<keyword evidence="3" id="KW-1185">Reference proteome</keyword>
<dbReference type="HOGENOM" id="CLU_033651_2_1_1"/>
<evidence type="ECO:0000313" key="3">
    <source>
        <dbReference type="Proteomes" id="UP000054477"/>
    </source>
</evidence>
<dbReference type="AlphaFoldDB" id="A0A0C9X685"/>
<evidence type="ECO:0000313" key="2">
    <source>
        <dbReference type="EMBL" id="KIJ93171.1"/>
    </source>
</evidence>
<accession>A0A0C9X685</accession>
<sequence length="329" mass="36284">MVVEDTLTGQAKQRILVTVRSIHLQRLPRCWANPTVNEFHQLVYYRLYTKDGAIQSFNPIYSNDPFISRILPKSITPPHTALSLKKRLCKIEGLTGSNAVLFEGLSSDAVIPDSTRLKLRGHSGSGVSSREPMALVVGGAEVGKRSNGRDSPRARDLSENPDAHERRYIYYRVYDEDGEVNSKTVFDRNDASLGRIDTLSVAPPYTVGSLKSCIAKAEGIVDRAIQLFEDTDGEALMKDADRASFLAETFLGCLEDDPLALVYGPKTQGQRSIMTKPIQANIECRPNDQSISTWHAHTVGEILHTDGVTVTKPYINTNGSPQAGPVTWQ</sequence>
<protein>
    <submittedName>
        <fullName evidence="2">Uncharacterized protein</fullName>
    </submittedName>
</protein>
<feature type="compositionally biased region" description="Basic and acidic residues" evidence="1">
    <location>
        <begin position="142"/>
        <end position="159"/>
    </location>
</feature>
<evidence type="ECO:0000256" key="1">
    <source>
        <dbReference type="SAM" id="MobiDB-lite"/>
    </source>
</evidence>
<gene>
    <name evidence="2" type="ORF">K443DRAFT_408364</name>
</gene>
<organism evidence="2 3">
    <name type="scientific">Laccaria amethystina LaAM-08-1</name>
    <dbReference type="NCBI Taxonomy" id="1095629"/>
    <lineage>
        <taxon>Eukaryota</taxon>
        <taxon>Fungi</taxon>
        <taxon>Dikarya</taxon>
        <taxon>Basidiomycota</taxon>
        <taxon>Agaricomycotina</taxon>
        <taxon>Agaricomycetes</taxon>
        <taxon>Agaricomycetidae</taxon>
        <taxon>Agaricales</taxon>
        <taxon>Agaricineae</taxon>
        <taxon>Hydnangiaceae</taxon>
        <taxon>Laccaria</taxon>
    </lineage>
</organism>